<feature type="domain" description="M23ase beta-sheet core" evidence="10">
    <location>
        <begin position="321"/>
        <end position="418"/>
    </location>
</feature>
<evidence type="ECO:0000256" key="4">
    <source>
        <dbReference type="ARBA" id="ARBA00022723"/>
    </source>
</evidence>
<evidence type="ECO:0000256" key="6">
    <source>
        <dbReference type="ARBA" id="ARBA00022833"/>
    </source>
</evidence>
<dbReference type="InterPro" id="IPR011055">
    <property type="entry name" value="Dup_hybrid_motif"/>
</dbReference>
<dbReference type="Pfam" id="PF19425">
    <property type="entry name" value="Csd3_N2"/>
    <property type="match status" value="1"/>
</dbReference>
<dbReference type="InterPro" id="IPR050570">
    <property type="entry name" value="Cell_wall_metabolism_enzyme"/>
</dbReference>
<dbReference type="GO" id="GO:0004222">
    <property type="term" value="F:metalloendopeptidase activity"/>
    <property type="evidence" value="ECO:0007669"/>
    <property type="project" value="TreeGrafter"/>
</dbReference>
<keyword evidence="13" id="KW-1185">Reference proteome</keyword>
<dbReference type="STRING" id="1921010.MMIC_P1335"/>
<evidence type="ECO:0000256" key="1">
    <source>
        <dbReference type="ARBA" id="ARBA00001947"/>
    </source>
</evidence>
<dbReference type="PANTHER" id="PTHR21666:SF288">
    <property type="entry name" value="CELL DIVISION PROTEIN YTFB"/>
    <property type="match status" value="1"/>
</dbReference>
<evidence type="ECO:0000256" key="3">
    <source>
        <dbReference type="ARBA" id="ARBA00022670"/>
    </source>
</evidence>
<dbReference type="EMBL" id="BDFD01000010">
    <property type="protein sequence ID" value="GAV20370.1"/>
    <property type="molecule type" value="Genomic_DNA"/>
</dbReference>
<evidence type="ECO:0000256" key="2">
    <source>
        <dbReference type="ARBA" id="ARBA00004196"/>
    </source>
</evidence>
<evidence type="ECO:0000313" key="13">
    <source>
        <dbReference type="Proteomes" id="UP000231632"/>
    </source>
</evidence>
<organism evidence="12 13">
    <name type="scientific">Mariprofundus micogutta</name>
    <dbReference type="NCBI Taxonomy" id="1921010"/>
    <lineage>
        <taxon>Bacteria</taxon>
        <taxon>Pseudomonadati</taxon>
        <taxon>Pseudomonadota</taxon>
        <taxon>Candidatius Mariprofundia</taxon>
        <taxon>Mariprofundales</taxon>
        <taxon>Mariprofundaceae</taxon>
        <taxon>Mariprofundus</taxon>
    </lineage>
</organism>
<comment type="caution">
    <text evidence="12">The sequence shown here is derived from an EMBL/GenBank/DDBJ whole genome shotgun (WGS) entry which is preliminary data.</text>
</comment>
<feature type="domain" description="Csd3-like second N-terminal" evidence="11">
    <location>
        <begin position="190"/>
        <end position="307"/>
    </location>
</feature>
<dbReference type="Gene3D" id="3.10.450.350">
    <property type="match status" value="2"/>
</dbReference>
<dbReference type="Gene3D" id="2.70.70.10">
    <property type="entry name" value="Glucose Permease (Domain IIA)"/>
    <property type="match status" value="1"/>
</dbReference>
<evidence type="ECO:0000313" key="12">
    <source>
        <dbReference type="EMBL" id="GAV20370.1"/>
    </source>
</evidence>
<keyword evidence="9" id="KW-0812">Transmembrane</keyword>
<keyword evidence="7" id="KW-0482">Metalloprotease</keyword>
<keyword evidence="9" id="KW-1133">Transmembrane helix</keyword>
<feature type="region of interest" description="Disordered" evidence="8">
    <location>
        <begin position="1"/>
        <end position="32"/>
    </location>
</feature>
<reference evidence="12 13" key="1">
    <citation type="journal article" date="2017" name="Arch. Microbiol.">
        <title>Mariprofundus micogutta sp. nov., a novel iron-oxidizing zetaproteobacterium isolated from a deep-sea hydrothermal field at the Bayonnaise knoll of the Izu-Ogasawara arc, and a description of Mariprofundales ord. nov. and Zetaproteobacteria classis nov.</title>
        <authorList>
            <person name="Makita H."/>
            <person name="Tanaka E."/>
            <person name="Mitsunobu S."/>
            <person name="Miyazaki M."/>
            <person name="Nunoura T."/>
            <person name="Uematsu K."/>
            <person name="Takaki Y."/>
            <person name="Nishi S."/>
            <person name="Shimamura S."/>
            <person name="Takai K."/>
        </authorList>
    </citation>
    <scope>NUCLEOTIDE SEQUENCE [LARGE SCALE GENOMIC DNA]</scope>
    <source>
        <strain evidence="12 13">ET2</strain>
    </source>
</reference>
<feature type="transmembrane region" description="Helical" evidence="9">
    <location>
        <begin position="46"/>
        <end position="64"/>
    </location>
</feature>
<evidence type="ECO:0000256" key="5">
    <source>
        <dbReference type="ARBA" id="ARBA00022801"/>
    </source>
</evidence>
<comment type="subcellular location">
    <subcellularLocation>
        <location evidence="2">Cell envelope</location>
    </subcellularLocation>
</comment>
<keyword evidence="3" id="KW-0645">Protease</keyword>
<evidence type="ECO:0000259" key="11">
    <source>
        <dbReference type="Pfam" id="PF19425"/>
    </source>
</evidence>
<dbReference type="GO" id="GO:0046872">
    <property type="term" value="F:metal ion binding"/>
    <property type="evidence" value="ECO:0007669"/>
    <property type="project" value="UniProtKB-KW"/>
</dbReference>
<dbReference type="Proteomes" id="UP000231632">
    <property type="component" value="Unassembled WGS sequence"/>
</dbReference>
<evidence type="ECO:0000256" key="9">
    <source>
        <dbReference type="SAM" id="Phobius"/>
    </source>
</evidence>
<keyword evidence="6" id="KW-0862">Zinc</keyword>
<dbReference type="GO" id="GO:0006508">
    <property type="term" value="P:proteolysis"/>
    <property type="evidence" value="ECO:0007669"/>
    <property type="project" value="UniProtKB-KW"/>
</dbReference>
<keyword evidence="4" id="KW-0479">Metal-binding</keyword>
<feature type="compositionally biased region" description="Basic and acidic residues" evidence="8">
    <location>
        <begin position="1"/>
        <end position="11"/>
    </location>
</feature>
<comment type="cofactor">
    <cofactor evidence="1">
        <name>Zn(2+)</name>
        <dbReference type="ChEBI" id="CHEBI:29105"/>
    </cofactor>
</comment>
<proteinExistence type="predicted"/>
<dbReference type="Pfam" id="PF01551">
    <property type="entry name" value="Peptidase_M23"/>
    <property type="match status" value="1"/>
</dbReference>
<keyword evidence="9" id="KW-0472">Membrane</keyword>
<dbReference type="AlphaFoldDB" id="A0A1L8CN76"/>
<dbReference type="SUPFAM" id="SSF51261">
    <property type="entry name" value="Duplicated hybrid motif"/>
    <property type="match status" value="1"/>
</dbReference>
<evidence type="ECO:0000259" key="10">
    <source>
        <dbReference type="Pfam" id="PF01551"/>
    </source>
</evidence>
<dbReference type="RefSeq" id="WP_227819401.1">
    <property type="nucleotide sequence ID" value="NZ_BDFD01000010.1"/>
</dbReference>
<dbReference type="PANTHER" id="PTHR21666">
    <property type="entry name" value="PEPTIDASE-RELATED"/>
    <property type="match status" value="1"/>
</dbReference>
<sequence>MPKNFNHDFSDRFANGNGNARKRAKKPRRLNFSLPKLTMPRLPRPGIFPVVGALVGFAFIMLFISSGGEDVNARSQPHEEWLTPELTLAADGSSQKSQTTLQPGDNAVSALMRLGFDRSTSHNIITAANSSYKLKNIRAGKTFKRADSEAGIEVSYNIDALQRLQMRLPAGEKTWQAELVKRKVYTRQRISSGSIEDSLFSSAARAGMDQRTTMNLVDIFAWDIDFARDMRSGDSFQVIYEERFDDEGRTLESSILAAKFVNQGREFLAARYEQANGKVDYFDPDGKSMRKAYLKAPVKFSRISSRFRLKRKHPVLGYTRAHRGVDYASPSGTPVHSIGDGYVTFAGWKGGYGRIVQIRHNNRNHTTFYAHLRKYGKGIKKGVRIRQGRVIGYVGMSGLATGPHLHFEFRSRGRAVNPLTIKHPPAKPIEKAEKEHFLQQTAPLLGSLKQPPTQYNWG</sequence>
<name>A0A1L8CN76_9PROT</name>
<dbReference type="CDD" id="cd12797">
    <property type="entry name" value="M23_peptidase"/>
    <property type="match status" value="1"/>
</dbReference>
<protein>
    <submittedName>
        <fullName evidence="12">Murein DD-endopeptidase MepM</fullName>
    </submittedName>
</protein>
<feature type="compositionally biased region" description="Basic residues" evidence="8">
    <location>
        <begin position="20"/>
        <end position="29"/>
    </location>
</feature>
<dbReference type="InterPro" id="IPR045834">
    <property type="entry name" value="Csd3_N2"/>
</dbReference>
<gene>
    <name evidence="12" type="ORF">MMIC_P1335</name>
</gene>
<keyword evidence="5" id="KW-0378">Hydrolase</keyword>
<accession>A0A1L8CN76</accession>
<dbReference type="GO" id="GO:0030313">
    <property type="term" value="C:cell envelope"/>
    <property type="evidence" value="ECO:0007669"/>
    <property type="project" value="UniProtKB-SubCell"/>
</dbReference>
<dbReference type="InterPro" id="IPR016047">
    <property type="entry name" value="M23ase_b-sheet_dom"/>
</dbReference>
<evidence type="ECO:0000256" key="7">
    <source>
        <dbReference type="ARBA" id="ARBA00023049"/>
    </source>
</evidence>
<evidence type="ECO:0000256" key="8">
    <source>
        <dbReference type="SAM" id="MobiDB-lite"/>
    </source>
</evidence>